<dbReference type="AlphaFoldDB" id="A0A0H4T3W0"/>
<dbReference type="Pfam" id="PF03968">
    <property type="entry name" value="LptD_N"/>
    <property type="match status" value="1"/>
</dbReference>
<dbReference type="PANTHER" id="PTHR30189">
    <property type="entry name" value="LPS-ASSEMBLY PROTEIN"/>
    <property type="match status" value="1"/>
</dbReference>
<dbReference type="GO" id="GO:0009279">
    <property type="term" value="C:cell outer membrane"/>
    <property type="evidence" value="ECO:0007669"/>
    <property type="project" value="InterPro"/>
</dbReference>
<dbReference type="InterPro" id="IPR020889">
    <property type="entry name" value="LipoPS_assembly_LptD"/>
</dbReference>
<dbReference type="InterPro" id="IPR007543">
    <property type="entry name" value="LptD_C"/>
</dbReference>
<keyword evidence="1 4" id="KW-0732">Signal</keyword>
<dbReference type="InterPro" id="IPR005653">
    <property type="entry name" value="OstA-like_N"/>
</dbReference>
<dbReference type="Gene3D" id="2.60.450.10">
    <property type="entry name" value="Lipopolysaccharide (LPS) transport protein A like domain"/>
    <property type="match status" value="1"/>
</dbReference>
<feature type="signal peptide" evidence="4">
    <location>
        <begin position="1"/>
        <end position="23"/>
    </location>
</feature>
<accession>A0A0H4T3W0</accession>
<proteinExistence type="inferred from homology"/>
<dbReference type="GO" id="GO:0015920">
    <property type="term" value="P:lipopolysaccharide transport"/>
    <property type="evidence" value="ECO:0007669"/>
    <property type="project" value="InterPro"/>
</dbReference>
<dbReference type="GO" id="GO:1990351">
    <property type="term" value="C:transporter complex"/>
    <property type="evidence" value="ECO:0007669"/>
    <property type="project" value="TreeGrafter"/>
</dbReference>
<sequence>MKRIRHVSAALLLIVAGAAGVSAEVRLPLPSVAKEFPTAGMRLDSPVHITADTLSYDEETGVAVADGNVELVLGNRMMRADRIRYDSGTGEADLSGKVRYKDAEEEFAFDRITINLESETGVLYNGTILIRSKNYLIASRKIEKTGKSTFLIEKGMLTTCPCDPEPDWKFEMRRSRVTLDEYAYGKDITFRIRGVPVLWLPWGAFPVKLTRQSGLLLPNFSSNRSRGYTLQVPYYHVINRWSDATLTLDAMSRRGYRPEAEYRFVLNPESEGTLRATYFRDRVEQRNRGRYYGKNVFRSGDFTANAKLEMATDPRYYLDLIDSDALRSQRHARSEGFASLSGENTEHAVSVVWNKDLQETPGPDNTVQRLPEYTMTLLPGGIPFGGFDLSGELSATRFHRRDGSEEVRARGFGEISRAVPLYRSVTVVPYLFADVLGTRFERFPGDTSDAGRFVPGGGVTLSADARRDFTERALVHTAGASVGYRYVPRVRQDDLPVTDRWSRLANQSQFLFTFTQRLLGMTDTAAPKEILSFNIEWAYDLEGKDPSGTPYVDPLAPYVRSLRDQIDTGAGRSSHRNYAASDVYARMGLTPVQRWRLQAEALFDPVETSFTVGAISGEYKRDDGHRFLAEYRVSRSLAEDVRGLFAWRLLRWLGVHTQANYSVKNGYLSDGSAGLSVFPRSECWNVGLTVERKTQPDDTSVKLSFGLRGIGSIGN</sequence>
<name>A0A0H4T3W0_9DELT</name>
<keyword evidence="3" id="KW-0998">Cell outer membrane</keyword>
<dbReference type="InterPro" id="IPR050218">
    <property type="entry name" value="LptD"/>
</dbReference>
<reference evidence="7" key="1">
    <citation type="journal article" date="2015" name="ISME J.">
        <title>Aquifer environment selects for microbial species cohorts in sediment and groundwater.</title>
        <authorList>
            <person name="Hug L.A."/>
            <person name="Thomas B.C."/>
            <person name="Brown C.T."/>
            <person name="Frischkorn K.R."/>
            <person name="Williams K.H."/>
            <person name="Tringe S.G."/>
            <person name="Banfield J.F."/>
        </authorList>
    </citation>
    <scope>NUCLEOTIDE SEQUENCE</scope>
</reference>
<evidence type="ECO:0000313" key="7">
    <source>
        <dbReference type="EMBL" id="AKQ01400.1"/>
    </source>
</evidence>
<keyword evidence="2" id="KW-0472">Membrane</keyword>
<dbReference type="Pfam" id="PF04453">
    <property type="entry name" value="LptD"/>
    <property type="match status" value="1"/>
</dbReference>
<dbReference type="GO" id="GO:0043165">
    <property type="term" value="P:Gram-negative-bacterium-type cell outer membrane assembly"/>
    <property type="evidence" value="ECO:0007669"/>
    <property type="project" value="InterPro"/>
</dbReference>
<protein>
    <submittedName>
        <fullName evidence="7">Organic solvent tolerance protein, LPS-assembly protein</fullName>
    </submittedName>
</protein>
<evidence type="ECO:0000256" key="2">
    <source>
        <dbReference type="ARBA" id="ARBA00023136"/>
    </source>
</evidence>
<feature type="chain" id="PRO_5039941204" evidence="4">
    <location>
        <begin position="24"/>
        <end position="715"/>
    </location>
</feature>
<organism evidence="7">
    <name type="scientific">uncultured delta proteobacterium Rifle_16ft_4_minimus_184</name>
    <dbReference type="NCBI Taxonomy" id="1665175"/>
    <lineage>
        <taxon>Bacteria</taxon>
        <taxon>Deltaproteobacteria</taxon>
        <taxon>environmental samples</taxon>
    </lineage>
</organism>
<feature type="domain" description="LptD C-terminal" evidence="6">
    <location>
        <begin position="290"/>
        <end position="638"/>
    </location>
</feature>
<dbReference type="HAMAP" id="MF_01411">
    <property type="entry name" value="LPS_assembly_LptD"/>
    <property type="match status" value="1"/>
</dbReference>
<evidence type="ECO:0000259" key="6">
    <source>
        <dbReference type="Pfam" id="PF04453"/>
    </source>
</evidence>
<dbReference type="PANTHER" id="PTHR30189:SF1">
    <property type="entry name" value="LPS-ASSEMBLY PROTEIN LPTD"/>
    <property type="match status" value="1"/>
</dbReference>
<evidence type="ECO:0000259" key="5">
    <source>
        <dbReference type="Pfam" id="PF03968"/>
    </source>
</evidence>
<evidence type="ECO:0000256" key="4">
    <source>
        <dbReference type="SAM" id="SignalP"/>
    </source>
</evidence>
<feature type="domain" description="Organic solvent tolerance-like N-terminal" evidence="5">
    <location>
        <begin position="48"/>
        <end position="83"/>
    </location>
</feature>
<evidence type="ECO:0000256" key="3">
    <source>
        <dbReference type="ARBA" id="ARBA00023237"/>
    </source>
</evidence>
<evidence type="ECO:0000256" key="1">
    <source>
        <dbReference type="ARBA" id="ARBA00022729"/>
    </source>
</evidence>
<dbReference type="EMBL" id="KT006965">
    <property type="protein sequence ID" value="AKQ01400.1"/>
    <property type="molecule type" value="Genomic_DNA"/>
</dbReference>